<dbReference type="GeneID" id="25339541"/>
<feature type="region of interest" description="Disordered" evidence="1">
    <location>
        <begin position="178"/>
        <end position="199"/>
    </location>
</feature>
<feature type="compositionally biased region" description="Basic and acidic residues" evidence="1">
    <location>
        <begin position="82"/>
        <end position="95"/>
    </location>
</feature>
<feature type="region of interest" description="Disordered" evidence="1">
    <location>
        <begin position="1"/>
        <end position="136"/>
    </location>
</feature>
<dbReference type="InterPro" id="IPR011989">
    <property type="entry name" value="ARM-like"/>
</dbReference>
<dbReference type="SUPFAM" id="SSF48371">
    <property type="entry name" value="ARM repeat"/>
    <property type="match status" value="1"/>
</dbReference>
<evidence type="ECO:0000256" key="2">
    <source>
        <dbReference type="SAM" id="Phobius"/>
    </source>
</evidence>
<reference evidence="3" key="1">
    <citation type="submission" date="2013-10" db="EMBL/GenBank/DDBJ databases">
        <title>Genomic analysis of the causative agents of coccidiosis in chickens.</title>
        <authorList>
            <person name="Reid A.J."/>
            <person name="Blake D."/>
            <person name="Billington K."/>
            <person name="Browne H."/>
            <person name="Dunn M."/>
            <person name="Hung S."/>
            <person name="Kawahara F."/>
            <person name="Miranda-Saavedra D."/>
            <person name="Mourier T."/>
            <person name="Nagra H."/>
            <person name="Otto T.D."/>
            <person name="Rawlings N."/>
            <person name="Sanchez A."/>
            <person name="Sanders M."/>
            <person name="Subramaniam C."/>
            <person name="Tay Y."/>
            <person name="Dear P."/>
            <person name="Doerig C."/>
            <person name="Gruber A."/>
            <person name="Parkinson J."/>
            <person name="Shirley M."/>
            <person name="Wan K.L."/>
            <person name="Berriman M."/>
            <person name="Tomley F."/>
            <person name="Pain A."/>
        </authorList>
    </citation>
    <scope>NUCLEOTIDE SEQUENCE [LARGE SCALE GENOMIC DNA]</scope>
    <source>
        <strain evidence="3">Weybridge</strain>
    </source>
</reference>
<evidence type="ECO:0000256" key="1">
    <source>
        <dbReference type="SAM" id="MobiDB-lite"/>
    </source>
</evidence>
<keyword evidence="2" id="KW-1133">Transmembrane helix</keyword>
<feature type="compositionally biased region" description="Basic and acidic residues" evidence="1">
    <location>
        <begin position="28"/>
        <end position="54"/>
    </location>
</feature>
<dbReference type="OrthoDB" id="497380at2759"/>
<dbReference type="EMBL" id="HG720092">
    <property type="protein sequence ID" value="CDJ59085.1"/>
    <property type="molecule type" value="Genomic_DNA"/>
</dbReference>
<evidence type="ECO:0000313" key="3">
    <source>
        <dbReference type="EMBL" id="CDJ59085.1"/>
    </source>
</evidence>
<dbReference type="Proteomes" id="UP000030763">
    <property type="component" value="Unassembled WGS sequence"/>
</dbReference>
<dbReference type="RefSeq" id="XP_013335733.1">
    <property type="nucleotide sequence ID" value="XM_013480279.1"/>
</dbReference>
<name>U6MBR5_EIMMA</name>
<feature type="transmembrane region" description="Helical" evidence="2">
    <location>
        <begin position="344"/>
        <end position="366"/>
    </location>
</feature>
<organism evidence="3 4">
    <name type="scientific">Eimeria maxima</name>
    <name type="common">Coccidian parasite</name>
    <dbReference type="NCBI Taxonomy" id="5804"/>
    <lineage>
        <taxon>Eukaryota</taxon>
        <taxon>Sar</taxon>
        <taxon>Alveolata</taxon>
        <taxon>Apicomplexa</taxon>
        <taxon>Conoidasida</taxon>
        <taxon>Coccidia</taxon>
        <taxon>Eucoccidiorida</taxon>
        <taxon>Eimeriorina</taxon>
        <taxon>Eimeriidae</taxon>
        <taxon>Eimeria</taxon>
    </lineage>
</organism>
<dbReference type="AlphaFoldDB" id="U6MBR5"/>
<dbReference type="Gene3D" id="1.25.10.10">
    <property type="entry name" value="Leucine-rich Repeat Variant"/>
    <property type="match status" value="1"/>
</dbReference>
<feature type="compositionally biased region" description="Basic residues" evidence="1">
    <location>
        <begin position="103"/>
        <end position="119"/>
    </location>
</feature>
<keyword evidence="2" id="KW-0472">Membrane</keyword>
<dbReference type="InterPro" id="IPR016024">
    <property type="entry name" value="ARM-type_fold"/>
</dbReference>
<gene>
    <name evidence="3" type="ORF">EMWEY_00055550</name>
</gene>
<keyword evidence="4" id="KW-1185">Reference proteome</keyword>
<sequence>MKGKRQRGPRDGNQRKGGGRKAKRARDLRKLQEKRTREQQGGRLLKRPEIKGLDGDPSSKVVHKKKETLRKLNNQQSYSPRDAARSQDGDPRNQNRGDTLGPRKGKTFPKGTGKVHSKNRASQATSTEGGPRKRKLINGQETLRRLLEEHPHLLQSGETADAAVAACFKKAAMNQSNAEDARGESAQTDCVPSVQEEGQKLSGSKRRKLLRLVMNSKTAEDKVFVHESYQLYNDILRSIRQAEAIPDKGSEGSGATEDGRSSATLRRLVDKAVKFLGGPLERKDRHCCTARLAQVCLKYAEKETRQRLWDMLAKDFLEFCCSKSFHHVCIKMFLYATAEQKEKLVALLVSLIWCVFVSPVPALLAFSA</sequence>
<accession>U6MBR5</accession>
<protein>
    <submittedName>
        <fullName evidence="3">Uncharacterized protein</fullName>
    </submittedName>
</protein>
<keyword evidence="2" id="KW-0812">Transmembrane</keyword>
<reference evidence="3" key="2">
    <citation type="submission" date="2013-10" db="EMBL/GenBank/DDBJ databases">
        <authorList>
            <person name="Aslett M."/>
        </authorList>
    </citation>
    <scope>NUCLEOTIDE SEQUENCE [LARGE SCALE GENOMIC DNA]</scope>
    <source>
        <strain evidence="3">Weybridge</strain>
    </source>
</reference>
<feature type="compositionally biased region" description="Basic residues" evidence="1">
    <location>
        <begin position="17"/>
        <end position="27"/>
    </location>
</feature>
<evidence type="ECO:0000313" key="4">
    <source>
        <dbReference type="Proteomes" id="UP000030763"/>
    </source>
</evidence>
<proteinExistence type="predicted"/>
<dbReference type="VEuPathDB" id="ToxoDB:EMWEY_00055550"/>